<reference evidence="1 2" key="1">
    <citation type="journal article" date="2023" name="Microorganisms">
        <title>Isolation and Genomic Characteristics of Cat-Borne Campylobacter felis sp. nov. and Sheep-Borne Campylobacter ovis sp. nov.</title>
        <authorList>
            <person name="Wang H."/>
            <person name="Li Y."/>
            <person name="Gu Y."/>
            <person name="Zhou G."/>
            <person name="Chen X."/>
            <person name="Zhang X."/>
            <person name="Shao Z."/>
            <person name="Zhang J."/>
            <person name="Zhang M."/>
        </authorList>
    </citation>
    <scope>NUCLEOTIDE SEQUENCE [LARGE SCALE GENOMIC DNA]</scope>
    <source>
        <strain evidence="1 2">XJK30-2</strain>
    </source>
</reference>
<name>A0ACC6FUR1_9HELI</name>
<gene>
    <name evidence="1" type="ORF">NYG90_07130</name>
</gene>
<evidence type="ECO:0000313" key="1">
    <source>
        <dbReference type="EMBL" id="MDL0082441.1"/>
    </source>
</evidence>
<organism evidence="1 2">
    <name type="scientific">Helicobacter zhangjianzhongii</name>
    <dbReference type="NCBI Taxonomy" id="2974574"/>
    <lineage>
        <taxon>Bacteria</taxon>
        <taxon>Pseudomonadati</taxon>
        <taxon>Campylobacterota</taxon>
        <taxon>Epsilonproteobacteria</taxon>
        <taxon>Campylobacterales</taxon>
        <taxon>Helicobacteraceae</taxon>
        <taxon>Helicobacter</taxon>
    </lineage>
</organism>
<sequence>MAGFCSNNAGAESVLDNQARRILGFLTKTPTMCFVVKQIGGRILVQNKRSEVSLEKPMPKPSQILSLFTHIVGR</sequence>
<dbReference type="EMBL" id="JANURN010000006">
    <property type="protein sequence ID" value="MDL0082441.1"/>
    <property type="molecule type" value="Genomic_DNA"/>
</dbReference>
<comment type="caution">
    <text evidence="1">The sequence shown here is derived from an EMBL/GenBank/DDBJ whole genome shotgun (WGS) entry which is preliminary data.</text>
</comment>
<keyword evidence="2" id="KW-1185">Reference proteome</keyword>
<protein>
    <submittedName>
        <fullName evidence="1">Uncharacterized protein</fullName>
    </submittedName>
</protein>
<evidence type="ECO:0000313" key="2">
    <source>
        <dbReference type="Proteomes" id="UP001173802"/>
    </source>
</evidence>
<proteinExistence type="predicted"/>
<dbReference type="Proteomes" id="UP001173802">
    <property type="component" value="Unassembled WGS sequence"/>
</dbReference>
<accession>A0ACC6FUR1</accession>